<feature type="coiled-coil region" evidence="1">
    <location>
        <begin position="24"/>
        <end position="110"/>
    </location>
</feature>
<organism evidence="2 3">
    <name type="scientific">Durusdinium trenchii</name>
    <dbReference type="NCBI Taxonomy" id="1381693"/>
    <lineage>
        <taxon>Eukaryota</taxon>
        <taxon>Sar</taxon>
        <taxon>Alveolata</taxon>
        <taxon>Dinophyceae</taxon>
        <taxon>Suessiales</taxon>
        <taxon>Symbiodiniaceae</taxon>
        <taxon>Durusdinium</taxon>
    </lineage>
</organism>
<reference evidence="2 3" key="1">
    <citation type="submission" date="2024-02" db="EMBL/GenBank/DDBJ databases">
        <authorList>
            <person name="Chen Y."/>
            <person name="Shah S."/>
            <person name="Dougan E. K."/>
            <person name="Thang M."/>
            <person name="Chan C."/>
        </authorList>
    </citation>
    <scope>NUCLEOTIDE SEQUENCE [LARGE SCALE GENOMIC DNA]</scope>
</reference>
<proteinExistence type="predicted"/>
<keyword evidence="3" id="KW-1185">Reference proteome</keyword>
<keyword evidence="1" id="KW-0175">Coiled coil</keyword>
<name>A0ABP0MIH0_9DINO</name>
<dbReference type="EMBL" id="CAXAMM010022124">
    <property type="protein sequence ID" value="CAK9051270.1"/>
    <property type="molecule type" value="Genomic_DNA"/>
</dbReference>
<evidence type="ECO:0000313" key="3">
    <source>
        <dbReference type="Proteomes" id="UP001642464"/>
    </source>
</evidence>
<sequence>MKFLHCSAYAYGEMGQLAGLACEVEKRLEEREQEVQKLQKVQKQSQEQSGELERLREVQKAFNQQNAEMARLRQEHAAATSQVERLQAEHSQMKEEILQKNAAMKEMQTKLQGMVRDSEEAGAEAVVKRLMNKVGLTDEVVRSEKVWVRLYRDAMERLQRMAAGCCMNFWYRYRPQIPDAGVVVVNCQDDPHKVIVEYHM</sequence>
<dbReference type="Proteomes" id="UP001642464">
    <property type="component" value="Unassembled WGS sequence"/>
</dbReference>
<evidence type="ECO:0000256" key="1">
    <source>
        <dbReference type="SAM" id="Coils"/>
    </source>
</evidence>
<gene>
    <name evidence="2" type="ORF">SCF082_LOCUS28151</name>
</gene>
<protein>
    <submittedName>
        <fullName evidence="2">Uncharacterized protein</fullName>
    </submittedName>
</protein>
<comment type="caution">
    <text evidence="2">The sequence shown here is derived from an EMBL/GenBank/DDBJ whole genome shotgun (WGS) entry which is preliminary data.</text>
</comment>
<evidence type="ECO:0000313" key="2">
    <source>
        <dbReference type="EMBL" id="CAK9051270.1"/>
    </source>
</evidence>
<accession>A0ABP0MIH0</accession>